<gene>
    <name evidence="2" type="ORF">PQG45_05680</name>
</gene>
<feature type="domain" description="Cyclic nucleotide-binding" evidence="1">
    <location>
        <begin position="11"/>
        <end position="131"/>
    </location>
</feature>
<accession>A0ABU3TRS5</accession>
<dbReference type="PROSITE" id="PS50042">
    <property type="entry name" value="CNMP_BINDING_3"/>
    <property type="match status" value="1"/>
</dbReference>
<dbReference type="Gene3D" id="2.60.120.10">
    <property type="entry name" value="Jelly Rolls"/>
    <property type="match status" value="1"/>
</dbReference>
<reference evidence="2 3" key="1">
    <citation type="submission" date="2023-09" db="EMBL/GenBank/DDBJ databases">
        <title>Aquirufa genomes.</title>
        <authorList>
            <person name="Pitt A."/>
        </authorList>
    </citation>
    <scope>NUCLEOTIDE SEQUENCE [LARGE SCALE GENOMIC DNA]</scope>
    <source>
        <strain evidence="2 3">LEOWEIH-7C</strain>
    </source>
</reference>
<evidence type="ECO:0000313" key="3">
    <source>
        <dbReference type="Proteomes" id="UP001249959"/>
    </source>
</evidence>
<dbReference type="EMBL" id="JAVNWW010000001">
    <property type="protein sequence ID" value="MDU0808524.1"/>
    <property type="molecule type" value="Genomic_DNA"/>
</dbReference>
<evidence type="ECO:0000259" key="1">
    <source>
        <dbReference type="PROSITE" id="PS50042"/>
    </source>
</evidence>
<dbReference type="RefSeq" id="WP_315577486.1">
    <property type="nucleotide sequence ID" value="NZ_JARDXH010000008.1"/>
</dbReference>
<dbReference type="Proteomes" id="UP001249959">
    <property type="component" value="Unassembled WGS sequence"/>
</dbReference>
<dbReference type="SUPFAM" id="SSF51206">
    <property type="entry name" value="cAMP-binding domain-like"/>
    <property type="match status" value="1"/>
</dbReference>
<dbReference type="CDD" id="cd00038">
    <property type="entry name" value="CAP_ED"/>
    <property type="match status" value="1"/>
</dbReference>
<dbReference type="Pfam" id="PF00027">
    <property type="entry name" value="cNMP_binding"/>
    <property type="match status" value="1"/>
</dbReference>
<dbReference type="InterPro" id="IPR000595">
    <property type="entry name" value="cNMP-bd_dom"/>
</dbReference>
<dbReference type="InterPro" id="IPR014710">
    <property type="entry name" value="RmlC-like_jellyroll"/>
</dbReference>
<organism evidence="2 3">
    <name type="scientific">Aquirufa regiilacus</name>
    <dbReference type="NCBI Taxonomy" id="3024868"/>
    <lineage>
        <taxon>Bacteria</taxon>
        <taxon>Pseudomonadati</taxon>
        <taxon>Bacteroidota</taxon>
        <taxon>Cytophagia</taxon>
        <taxon>Cytophagales</taxon>
        <taxon>Flectobacillaceae</taxon>
        <taxon>Aquirufa</taxon>
    </lineage>
</organism>
<keyword evidence="3" id="KW-1185">Reference proteome</keyword>
<sequence>MSHVLISYLKKISGLSPESEEALISLIESQSIPKNQDLQHIGQTCKTLYFLKSGLARIYYFHDGNDVTEGFYEPFCLIARAESLFGGLPSKKAIQVLEDSEVWSISTQDLFALYDAHRDIERLFMRLFERAYVQTIQRIENLQFHTAEERYRLLAHEQSEVLRRAPLKFIASYLGITQVSLSRIRAKRD</sequence>
<dbReference type="InterPro" id="IPR018490">
    <property type="entry name" value="cNMP-bd_dom_sf"/>
</dbReference>
<name>A0ABU3TRS5_9BACT</name>
<proteinExistence type="predicted"/>
<comment type="caution">
    <text evidence="2">The sequence shown here is derived from an EMBL/GenBank/DDBJ whole genome shotgun (WGS) entry which is preliminary data.</text>
</comment>
<protein>
    <submittedName>
        <fullName evidence="2">Crp/Fnr family transcriptional regulator</fullName>
    </submittedName>
</protein>
<evidence type="ECO:0000313" key="2">
    <source>
        <dbReference type="EMBL" id="MDU0808524.1"/>
    </source>
</evidence>
<dbReference type="SMART" id="SM00100">
    <property type="entry name" value="cNMP"/>
    <property type="match status" value="1"/>
</dbReference>